<keyword evidence="1" id="KW-0808">Transferase</keyword>
<feature type="domain" description="Protein kinase" evidence="4">
    <location>
        <begin position="12"/>
        <end position="247"/>
    </location>
</feature>
<sequence>MKIVYPYNIQLLHFVFTVGGRGKLEATRSFDTQIRGCINGDDDDVAVKKLKQGSSQGTTEWQAKINHLDRVTHHNIVRMIGFCSEHKQLLLVYEYMPNGSLDNYLRGGRSLPWDIRLKVVLGATKGLAYLHEVGLLFRDFKGSNILLDSEGPTGNNTHVTTRVVGTFAYIAPECAESGHATERCDVYSFDVVLTEILSGKIVSLDPKLLNVFEEREYGGAPIDGCQRFLVPVKGGCDVGYAMLQMKE</sequence>
<evidence type="ECO:0000313" key="5">
    <source>
        <dbReference type="EMBL" id="KAI7731176.1"/>
    </source>
</evidence>
<keyword evidence="3" id="KW-0067">ATP-binding</keyword>
<evidence type="ECO:0000256" key="3">
    <source>
        <dbReference type="ARBA" id="ARBA00022840"/>
    </source>
</evidence>
<gene>
    <name evidence="5" type="ORF">M8C21_008491</name>
</gene>
<name>A0AAD5BWZ5_AMBAR</name>
<dbReference type="PANTHER" id="PTHR47989">
    <property type="entry name" value="OS01G0750732 PROTEIN"/>
    <property type="match status" value="1"/>
</dbReference>
<feature type="non-terminal residue" evidence="5">
    <location>
        <position position="1"/>
    </location>
</feature>
<dbReference type="PROSITE" id="PS50011">
    <property type="entry name" value="PROTEIN_KINASE_DOM"/>
    <property type="match status" value="1"/>
</dbReference>
<dbReference type="GO" id="GO:0005524">
    <property type="term" value="F:ATP binding"/>
    <property type="evidence" value="ECO:0007669"/>
    <property type="project" value="UniProtKB-KW"/>
</dbReference>
<dbReference type="Proteomes" id="UP001206925">
    <property type="component" value="Unassembled WGS sequence"/>
</dbReference>
<keyword evidence="1" id="KW-0418">Kinase</keyword>
<dbReference type="EMBL" id="JAMZMK010010522">
    <property type="protein sequence ID" value="KAI7731176.1"/>
    <property type="molecule type" value="Genomic_DNA"/>
</dbReference>
<dbReference type="SUPFAM" id="SSF56112">
    <property type="entry name" value="Protein kinase-like (PK-like)"/>
    <property type="match status" value="1"/>
</dbReference>
<evidence type="ECO:0000256" key="2">
    <source>
        <dbReference type="ARBA" id="ARBA00022741"/>
    </source>
</evidence>
<dbReference type="Gene3D" id="3.30.200.20">
    <property type="entry name" value="Phosphorylase Kinase, domain 1"/>
    <property type="match status" value="1"/>
</dbReference>
<keyword evidence="6" id="KW-1185">Reference proteome</keyword>
<dbReference type="InterPro" id="IPR000719">
    <property type="entry name" value="Prot_kinase_dom"/>
</dbReference>
<dbReference type="Gene3D" id="1.10.510.10">
    <property type="entry name" value="Transferase(Phosphotransferase) domain 1"/>
    <property type="match status" value="1"/>
</dbReference>
<dbReference type="Pfam" id="PF00069">
    <property type="entry name" value="Pkinase"/>
    <property type="match status" value="1"/>
</dbReference>
<evidence type="ECO:0000259" key="4">
    <source>
        <dbReference type="PROSITE" id="PS50011"/>
    </source>
</evidence>
<dbReference type="GO" id="GO:0004674">
    <property type="term" value="F:protein serine/threonine kinase activity"/>
    <property type="evidence" value="ECO:0007669"/>
    <property type="project" value="UniProtKB-KW"/>
</dbReference>
<evidence type="ECO:0000313" key="6">
    <source>
        <dbReference type="Proteomes" id="UP001206925"/>
    </source>
</evidence>
<dbReference type="InterPro" id="IPR011009">
    <property type="entry name" value="Kinase-like_dom_sf"/>
</dbReference>
<dbReference type="AlphaFoldDB" id="A0AAD5BWZ5"/>
<evidence type="ECO:0000256" key="1">
    <source>
        <dbReference type="ARBA" id="ARBA00022527"/>
    </source>
</evidence>
<comment type="caution">
    <text evidence="5">The sequence shown here is derived from an EMBL/GenBank/DDBJ whole genome shotgun (WGS) entry which is preliminary data.</text>
</comment>
<accession>A0AAD5BWZ5</accession>
<keyword evidence="2" id="KW-0547">Nucleotide-binding</keyword>
<dbReference type="PANTHER" id="PTHR47989:SF47">
    <property type="entry name" value="SERINE_THREONINE-PROTEIN KINASE PBL28-RELATED"/>
    <property type="match status" value="1"/>
</dbReference>
<reference evidence="5" key="1">
    <citation type="submission" date="2022-06" db="EMBL/GenBank/DDBJ databases">
        <title>Uncovering the hologenomic basis of an extraordinary plant invasion.</title>
        <authorList>
            <person name="Bieker V.C."/>
            <person name="Martin M.D."/>
            <person name="Gilbert T."/>
            <person name="Hodgins K."/>
            <person name="Battlay P."/>
            <person name="Petersen B."/>
            <person name="Wilson J."/>
        </authorList>
    </citation>
    <scope>NUCLEOTIDE SEQUENCE</scope>
    <source>
        <strain evidence="5">AA19_3_7</strain>
        <tissue evidence="5">Leaf</tissue>
    </source>
</reference>
<protein>
    <recommendedName>
        <fullName evidence="4">Protein kinase domain-containing protein</fullName>
    </recommendedName>
</protein>
<proteinExistence type="predicted"/>
<keyword evidence="1" id="KW-0723">Serine/threonine-protein kinase</keyword>
<organism evidence="5 6">
    <name type="scientific">Ambrosia artemisiifolia</name>
    <name type="common">Common ragweed</name>
    <dbReference type="NCBI Taxonomy" id="4212"/>
    <lineage>
        <taxon>Eukaryota</taxon>
        <taxon>Viridiplantae</taxon>
        <taxon>Streptophyta</taxon>
        <taxon>Embryophyta</taxon>
        <taxon>Tracheophyta</taxon>
        <taxon>Spermatophyta</taxon>
        <taxon>Magnoliopsida</taxon>
        <taxon>eudicotyledons</taxon>
        <taxon>Gunneridae</taxon>
        <taxon>Pentapetalae</taxon>
        <taxon>asterids</taxon>
        <taxon>campanulids</taxon>
        <taxon>Asterales</taxon>
        <taxon>Asteraceae</taxon>
        <taxon>Asteroideae</taxon>
        <taxon>Heliantheae alliance</taxon>
        <taxon>Heliantheae</taxon>
        <taxon>Ambrosia</taxon>
    </lineage>
</organism>